<evidence type="ECO:0000313" key="12">
    <source>
        <dbReference type="EMBL" id="PUU84310.1"/>
    </source>
</evidence>
<dbReference type="GO" id="GO:0000463">
    <property type="term" value="P:maturation of LSU-rRNA from tricistronic rRNA transcript (SSU-rRNA, 5.8S rRNA, LSU-rRNA)"/>
    <property type="evidence" value="ECO:0007669"/>
    <property type="project" value="TreeGrafter"/>
</dbReference>
<dbReference type="CDD" id="cd12670">
    <property type="entry name" value="RRM2_Nop12p_like"/>
    <property type="match status" value="1"/>
</dbReference>
<dbReference type="Gene3D" id="3.30.70.330">
    <property type="match status" value="2"/>
</dbReference>
<evidence type="ECO:0000256" key="10">
    <source>
        <dbReference type="SAM" id="MobiDB-lite"/>
    </source>
</evidence>
<gene>
    <name evidence="12" type="ORF">B9Z19DRAFT_1070037</name>
</gene>
<feature type="compositionally biased region" description="Acidic residues" evidence="10">
    <location>
        <begin position="145"/>
        <end position="164"/>
    </location>
</feature>
<keyword evidence="8" id="KW-0539">Nucleus</keyword>
<dbReference type="GO" id="GO:0019843">
    <property type="term" value="F:rRNA binding"/>
    <property type="evidence" value="ECO:0007669"/>
    <property type="project" value="TreeGrafter"/>
</dbReference>
<dbReference type="AlphaFoldDB" id="A0A2T7A9A9"/>
<feature type="compositionally biased region" description="Basic and acidic residues" evidence="10">
    <location>
        <begin position="92"/>
        <end position="103"/>
    </location>
</feature>
<keyword evidence="7 9" id="KW-0694">RNA-binding</keyword>
<evidence type="ECO:0000256" key="8">
    <source>
        <dbReference type="ARBA" id="ARBA00023242"/>
    </source>
</evidence>
<evidence type="ECO:0000256" key="6">
    <source>
        <dbReference type="ARBA" id="ARBA00022552"/>
    </source>
</evidence>
<dbReference type="PROSITE" id="PS50102">
    <property type="entry name" value="RRM"/>
    <property type="match status" value="2"/>
</dbReference>
<proteinExistence type="inferred from homology"/>
<dbReference type="InterPro" id="IPR012677">
    <property type="entry name" value="Nucleotide-bd_a/b_plait_sf"/>
</dbReference>
<dbReference type="STRING" id="42251.A0A2T7A9A9"/>
<feature type="region of interest" description="Disordered" evidence="10">
    <location>
        <begin position="372"/>
        <end position="399"/>
    </location>
</feature>
<evidence type="ECO:0000256" key="3">
    <source>
        <dbReference type="ARBA" id="ARBA00007077"/>
    </source>
</evidence>
<evidence type="ECO:0000256" key="9">
    <source>
        <dbReference type="PROSITE-ProRule" id="PRU00176"/>
    </source>
</evidence>
<feature type="compositionally biased region" description="Acidic residues" evidence="10">
    <location>
        <begin position="52"/>
        <end position="63"/>
    </location>
</feature>
<dbReference type="GO" id="GO:0005730">
    <property type="term" value="C:nucleolus"/>
    <property type="evidence" value="ECO:0007669"/>
    <property type="project" value="UniProtKB-SubCell"/>
</dbReference>
<feature type="region of interest" description="Disordered" evidence="10">
    <location>
        <begin position="434"/>
        <end position="469"/>
    </location>
</feature>
<feature type="region of interest" description="Disordered" evidence="10">
    <location>
        <begin position="36"/>
        <end position="178"/>
    </location>
</feature>
<keyword evidence="13" id="KW-1185">Reference proteome</keyword>
<dbReference type="PANTHER" id="PTHR23236:SF25">
    <property type="entry name" value="RNA-BINDING PROTEIN 34"/>
    <property type="match status" value="1"/>
</dbReference>
<dbReference type="OrthoDB" id="442677at2759"/>
<feature type="domain" description="RRM" evidence="11">
    <location>
        <begin position="293"/>
        <end position="371"/>
    </location>
</feature>
<accession>A0A2T7A9A9</accession>
<dbReference type="Pfam" id="PF00076">
    <property type="entry name" value="RRM_1"/>
    <property type="match status" value="1"/>
</dbReference>
<comment type="function">
    <text evidence="1">Involved in pre-25S rRNA processing.</text>
</comment>
<evidence type="ECO:0000313" key="13">
    <source>
        <dbReference type="Proteomes" id="UP000244722"/>
    </source>
</evidence>
<dbReference type="Proteomes" id="UP000244722">
    <property type="component" value="Unassembled WGS sequence"/>
</dbReference>
<dbReference type="PANTHER" id="PTHR23236">
    <property type="entry name" value="EUKARYOTIC TRANSLATION INITIATION FACTOR 4B/4H"/>
    <property type="match status" value="1"/>
</dbReference>
<evidence type="ECO:0000256" key="2">
    <source>
        <dbReference type="ARBA" id="ARBA00004604"/>
    </source>
</evidence>
<evidence type="ECO:0000256" key="7">
    <source>
        <dbReference type="ARBA" id="ARBA00022884"/>
    </source>
</evidence>
<keyword evidence="5" id="KW-0690">Ribosome biogenesis</keyword>
<feature type="compositionally biased region" description="Basic and acidic residues" evidence="10">
    <location>
        <begin position="165"/>
        <end position="178"/>
    </location>
</feature>
<feature type="compositionally biased region" description="Basic residues" evidence="10">
    <location>
        <begin position="447"/>
        <end position="459"/>
    </location>
</feature>
<dbReference type="InterPro" id="IPR000504">
    <property type="entry name" value="RRM_dom"/>
</dbReference>
<protein>
    <recommendedName>
        <fullName evidence="4">Nucleolar protein 12</fullName>
    </recommendedName>
</protein>
<dbReference type="InterPro" id="IPR047189">
    <property type="entry name" value="RRM2_Nop12p-like"/>
</dbReference>
<evidence type="ECO:0000256" key="1">
    <source>
        <dbReference type="ARBA" id="ARBA00002475"/>
    </source>
</evidence>
<feature type="domain" description="RRM" evidence="11">
    <location>
        <begin position="187"/>
        <end position="285"/>
    </location>
</feature>
<feature type="region of interest" description="Disordered" evidence="10">
    <location>
        <begin position="1"/>
        <end position="24"/>
    </location>
</feature>
<evidence type="ECO:0000259" key="11">
    <source>
        <dbReference type="PROSITE" id="PS50102"/>
    </source>
</evidence>
<sequence>MGKKSKWEKNSVMAPSNGKIDPSLASLFDLSFGAVQVPQKVSIENTRSREAVEDEPEGDDEDHSEAGASGPEDTSDDEATNNSQSGDDGDMEDLRATTAPEEKKRKRKRWDDREEIEDIYLQKLQDAQEAEDKRLMSKKAKTNGEDEQVDESEESEEGDSDAEKEEPPIKHESLANSKDIELDKSSRTVFLGNVPSTAISSKTSYKALKTHFKTPGKIVSIRFRSIAFSEQIPRKAAFVTHKLHEKQQTVNAYIVYSTPAEAREALRLNGQVVLDRHIRVDSVAHPSPQDPKRCVFIGNLDFEAQEESLWRHFGTCGKVESVRVVRDAKTNVGKGFAYVQFEDPMSVDEALLLDSKKMANDRKLRVTRAKAIKRNQMRKPDPPVSGKRSSKGKGVYVPKLDPKVKDTVSRAHKLLGRAGAAQLKSQGEVFEGLRASASTGSGIKKGGSGKKGGKPRSRARAAAWRQKGK</sequence>
<keyword evidence="6" id="KW-0698">rRNA processing</keyword>
<evidence type="ECO:0000256" key="5">
    <source>
        <dbReference type="ARBA" id="ARBA00022517"/>
    </source>
</evidence>
<dbReference type="SMART" id="SM00360">
    <property type="entry name" value="RRM"/>
    <property type="match status" value="2"/>
</dbReference>
<comment type="caution">
    <text evidence="12">The sequence shown here is derived from an EMBL/GenBank/DDBJ whole genome shotgun (WGS) entry which is preliminary data.</text>
</comment>
<evidence type="ECO:0000256" key="4">
    <source>
        <dbReference type="ARBA" id="ARBA00015520"/>
    </source>
</evidence>
<dbReference type="InterPro" id="IPR035979">
    <property type="entry name" value="RBD_domain_sf"/>
</dbReference>
<organism evidence="12 13">
    <name type="scientific">Tuber borchii</name>
    <name type="common">White truffle</name>
    <dbReference type="NCBI Taxonomy" id="42251"/>
    <lineage>
        <taxon>Eukaryota</taxon>
        <taxon>Fungi</taxon>
        <taxon>Dikarya</taxon>
        <taxon>Ascomycota</taxon>
        <taxon>Pezizomycotina</taxon>
        <taxon>Pezizomycetes</taxon>
        <taxon>Pezizales</taxon>
        <taxon>Tuberaceae</taxon>
        <taxon>Tuber</taxon>
    </lineage>
</organism>
<dbReference type="SUPFAM" id="SSF54928">
    <property type="entry name" value="RNA-binding domain, RBD"/>
    <property type="match status" value="2"/>
</dbReference>
<dbReference type="EMBL" id="NESQ01000001">
    <property type="protein sequence ID" value="PUU84310.1"/>
    <property type="molecule type" value="Genomic_DNA"/>
</dbReference>
<reference evidence="12 13" key="1">
    <citation type="submission" date="2017-04" db="EMBL/GenBank/DDBJ databases">
        <title>Draft genome sequence of Tuber borchii Vittad., a whitish edible truffle.</title>
        <authorList>
            <consortium name="DOE Joint Genome Institute"/>
            <person name="Murat C."/>
            <person name="Kuo A."/>
            <person name="Barry K.W."/>
            <person name="Clum A."/>
            <person name="Dockter R.B."/>
            <person name="Fauchery L."/>
            <person name="Iotti M."/>
            <person name="Kohler A."/>
            <person name="Labutti K."/>
            <person name="Lindquist E.A."/>
            <person name="Lipzen A."/>
            <person name="Ohm R.A."/>
            <person name="Wang M."/>
            <person name="Grigoriev I.V."/>
            <person name="Zambonelli A."/>
            <person name="Martin F.M."/>
        </authorList>
    </citation>
    <scope>NUCLEOTIDE SEQUENCE [LARGE SCALE GENOMIC DNA]</scope>
    <source>
        <strain evidence="12 13">Tbo3840</strain>
    </source>
</reference>
<comment type="similarity">
    <text evidence="3">Belongs to the RRM RBM34 family.</text>
</comment>
<name>A0A2T7A9A9_TUBBO</name>
<comment type="subcellular location">
    <subcellularLocation>
        <location evidence="2">Nucleus</location>
        <location evidence="2">Nucleolus</location>
    </subcellularLocation>
</comment>